<dbReference type="OrthoDB" id="4558101at2"/>
<gene>
    <name evidence="1" type="ORF">FB566_5306</name>
</gene>
<accession>A0A543B4E8</accession>
<dbReference type="AlphaFoldDB" id="A0A543B4E8"/>
<organism evidence="1 2">
    <name type="scientific">Stackebrandtia endophytica</name>
    <dbReference type="NCBI Taxonomy" id="1496996"/>
    <lineage>
        <taxon>Bacteria</taxon>
        <taxon>Bacillati</taxon>
        <taxon>Actinomycetota</taxon>
        <taxon>Actinomycetes</taxon>
        <taxon>Glycomycetales</taxon>
        <taxon>Glycomycetaceae</taxon>
        <taxon>Stackebrandtia</taxon>
    </lineage>
</organism>
<keyword evidence="2" id="KW-1185">Reference proteome</keyword>
<comment type="caution">
    <text evidence="1">The sequence shown here is derived from an EMBL/GenBank/DDBJ whole genome shotgun (WGS) entry which is preliminary data.</text>
</comment>
<name>A0A543B4E8_9ACTN</name>
<dbReference type="EMBL" id="VFOW01000001">
    <property type="protein sequence ID" value="TQL79694.1"/>
    <property type="molecule type" value="Genomic_DNA"/>
</dbReference>
<evidence type="ECO:0000313" key="2">
    <source>
        <dbReference type="Proteomes" id="UP000317043"/>
    </source>
</evidence>
<protein>
    <submittedName>
        <fullName evidence="1">Uncharacterized protein</fullName>
    </submittedName>
</protein>
<reference evidence="1 2" key="1">
    <citation type="submission" date="2019-06" db="EMBL/GenBank/DDBJ databases">
        <title>Sequencing the genomes of 1000 actinobacteria strains.</title>
        <authorList>
            <person name="Klenk H.-P."/>
        </authorList>
    </citation>
    <scope>NUCLEOTIDE SEQUENCE [LARGE SCALE GENOMIC DNA]</scope>
    <source>
        <strain evidence="1 2">DSM 45928</strain>
    </source>
</reference>
<dbReference type="Proteomes" id="UP000317043">
    <property type="component" value="Unassembled WGS sequence"/>
</dbReference>
<evidence type="ECO:0000313" key="1">
    <source>
        <dbReference type="EMBL" id="TQL79694.1"/>
    </source>
</evidence>
<dbReference type="RefSeq" id="WP_142045180.1">
    <property type="nucleotide sequence ID" value="NZ_JBHTGS010000002.1"/>
</dbReference>
<proteinExistence type="predicted"/>
<sequence length="70" mass="8031">MKFVLEVDMDRFVDDADKELGRILRFWGGNMEHYDLKPGDGSMVNNSEYQPVGEWRIVEVPETSAAPGRE</sequence>
<dbReference type="InParanoid" id="A0A543B4E8"/>